<dbReference type="InterPro" id="IPR014722">
    <property type="entry name" value="Rib_uL2_dom2"/>
</dbReference>
<evidence type="ECO:0000313" key="8">
    <source>
        <dbReference type="Proteomes" id="UP000012101"/>
    </source>
</evidence>
<dbReference type="Pfam" id="PF00467">
    <property type="entry name" value="KOW"/>
    <property type="match status" value="1"/>
</dbReference>
<comment type="similarity">
    <text evidence="5">Belongs to the NusG family.</text>
</comment>
<dbReference type="InterPro" id="IPR008991">
    <property type="entry name" value="Translation_prot_SH3-like_sf"/>
</dbReference>
<dbReference type="AlphaFoldDB" id="M6FKW6"/>
<dbReference type="InterPro" id="IPR036735">
    <property type="entry name" value="NGN_dom_sf"/>
</dbReference>
<organism evidence="7 8">
    <name type="scientific">Leptospira weilii str. 2006001855</name>
    <dbReference type="NCBI Taxonomy" id="996804"/>
    <lineage>
        <taxon>Bacteria</taxon>
        <taxon>Pseudomonadati</taxon>
        <taxon>Spirochaetota</taxon>
        <taxon>Spirochaetia</taxon>
        <taxon>Leptospirales</taxon>
        <taxon>Leptospiraceae</taxon>
        <taxon>Leptospira</taxon>
    </lineage>
</organism>
<dbReference type="InterPro" id="IPR001062">
    <property type="entry name" value="Transcrpt_antiterm_NusG"/>
</dbReference>
<name>M6FKW6_9LEPT</name>
<dbReference type="PANTHER" id="PTHR30265">
    <property type="entry name" value="RHO-INTERACTING TRANSCRIPTION TERMINATION FACTOR NUSG"/>
    <property type="match status" value="1"/>
</dbReference>
<dbReference type="InterPro" id="IPR043425">
    <property type="entry name" value="NusG-like"/>
</dbReference>
<dbReference type="InterPro" id="IPR006645">
    <property type="entry name" value="NGN-like_dom"/>
</dbReference>
<dbReference type="GO" id="GO:0032784">
    <property type="term" value="P:regulation of DNA-templated transcription elongation"/>
    <property type="evidence" value="ECO:0007669"/>
    <property type="project" value="InterPro"/>
</dbReference>
<evidence type="ECO:0000313" key="7">
    <source>
        <dbReference type="EMBL" id="EMM73030.1"/>
    </source>
</evidence>
<evidence type="ECO:0000256" key="4">
    <source>
        <dbReference type="ARBA" id="ARBA00023163"/>
    </source>
</evidence>
<evidence type="ECO:0000256" key="2">
    <source>
        <dbReference type="ARBA" id="ARBA00022814"/>
    </source>
</evidence>
<gene>
    <name evidence="7" type="ORF">LEP1GSC038_2489</name>
</gene>
<evidence type="ECO:0000259" key="6">
    <source>
        <dbReference type="SMART" id="SM00739"/>
    </source>
</evidence>
<keyword evidence="3 5" id="KW-0805">Transcription regulation</keyword>
<dbReference type="Gene3D" id="3.30.70.940">
    <property type="entry name" value="NusG, N-terminal domain"/>
    <property type="match status" value="1"/>
</dbReference>
<keyword evidence="2 5" id="KW-0889">Transcription antitermination</keyword>
<dbReference type="SMART" id="SM00739">
    <property type="entry name" value="KOW"/>
    <property type="match status" value="1"/>
</dbReference>
<dbReference type="GO" id="GO:0006354">
    <property type="term" value="P:DNA-templated transcription elongation"/>
    <property type="evidence" value="ECO:0007669"/>
    <property type="project" value="InterPro"/>
</dbReference>
<evidence type="ECO:0000256" key="5">
    <source>
        <dbReference type="RuleBase" id="RU000538"/>
    </source>
</evidence>
<comment type="caution">
    <text evidence="7">The sequence shown here is derived from an EMBL/GenBank/DDBJ whole genome shotgun (WGS) entry which is preliminary data.</text>
</comment>
<dbReference type="EMBL" id="AFJM02000034">
    <property type="protein sequence ID" value="EMM73030.1"/>
    <property type="molecule type" value="Genomic_DNA"/>
</dbReference>
<proteinExistence type="inferred from homology"/>
<accession>M6FKW6</accession>
<dbReference type="FunFam" id="2.30.30.30:FF:000002">
    <property type="entry name" value="Transcription termination/antitermination factor NusG"/>
    <property type="match status" value="1"/>
</dbReference>
<dbReference type="InterPro" id="IPR005824">
    <property type="entry name" value="KOW"/>
</dbReference>
<dbReference type="PROSITE" id="PS01014">
    <property type="entry name" value="NUSG"/>
    <property type="match status" value="1"/>
</dbReference>
<comment type="function">
    <text evidence="5">Participates in transcription elongation, termination and antitermination.</text>
</comment>
<protein>
    <recommendedName>
        <fullName evidence="5">Transcription termination/antitermination protein NusG</fullName>
    </recommendedName>
</protein>
<dbReference type="SUPFAM" id="SSF82679">
    <property type="entry name" value="N-utilization substance G protein NusG, N-terminal domain"/>
    <property type="match status" value="1"/>
</dbReference>
<reference evidence="7 8" key="1">
    <citation type="submission" date="2013-01" db="EMBL/GenBank/DDBJ databases">
        <authorList>
            <person name="Harkins D.M."/>
            <person name="Durkin A.S."/>
            <person name="Brinkac L.M."/>
            <person name="Haft D.H."/>
            <person name="Selengut J.D."/>
            <person name="Sanka R."/>
            <person name="DePew J."/>
            <person name="Purushe J."/>
            <person name="Hospenthal D.R."/>
            <person name="Murray C.K."/>
            <person name="Pimentel G."/>
            <person name="Wasfy M."/>
            <person name="Vinetz J.M."/>
            <person name="Sutton G.G."/>
            <person name="Nierman W.C."/>
            <person name="Fouts D.E."/>
        </authorList>
    </citation>
    <scope>NUCLEOTIDE SEQUENCE [LARGE SCALE GENOMIC DNA]</scope>
    <source>
        <strain evidence="7 8">2006001855</strain>
    </source>
</reference>
<dbReference type="Proteomes" id="UP000012101">
    <property type="component" value="Unassembled WGS sequence"/>
</dbReference>
<dbReference type="CDD" id="cd06091">
    <property type="entry name" value="KOW_NusG"/>
    <property type="match status" value="1"/>
</dbReference>
<dbReference type="GO" id="GO:0006353">
    <property type="term" value="P:DNA-templated transcription termination"/>
    <property type="evidence" value="ECO:0007669"/>
    <property type="project" value="UniProtKB-KW"/>
</dbReference>
<dbReference type="PANTHER" id="PTHR30265:SF2">
    <property type="entry name" value="TRANSCRIPTION TERMINATION_ANTITERMINATION PROTEIN NUSG"/>
    <property type="match status" value="1"/>
</dbReference>
<keyword evidence="1 5" id="KW-0806">Transcription termination</keyword>
<dbReference type="Gene3D" id="2.30.30.30">
    <property type="match status" value="1"/>
</dbReference>
<dbReference type="Pfam" id="PF02357">
    <property type="entry name" value="NusG"/>
    <property type="match status" value="1"/>
</dbReference>
<keyword evidence="4 5" id="KW-0804">Transcription</keyword>
<evidence type="ECO:0000256" key="1">
    <source>
        <dbReference type="ARBA" id="ARBA00022472"/>
    </source>
</evidence>
<dbReference type="InterPro" id="IPR015869">
    <property type="entry name" value="Transcrpt_antiterm_NusG_bac_CS"/>
</dbReference>
<dbReference type="PRINTS" id="PR00338">
    <property type="entry name" value="NUSGTNSCPFCT"/>
</dbReference>
<dbReference type="GO" id="GO:0031564">
    <property type="term" value="P:transcription antitermination"/>
    <property type="evidence" value="ECO:0007669"/>
    <property type="project" value="UniProtKB-KW"/>
</dbReference>
<dbReference type="SUPFAM" id="SSF50104">
    <property type="entry name" value="Translation proteins SH3-like domain"/>
    <property type="match status" value="1"/>
</dbReference>
<feature type="domain" description="KOW" evidence="6">
    <location>
        <begin position="65"/>
        <end position="92"/>
    </location>
</feature>
<evidence type="ECO:0000256" key="3">
    <source>
        <dbReference type="ARBA" id="ARBA00023015"/>
    </source>
</evidence>
<sequence>MPGYVLIEMDMDDDTRFLIQSLPSVSTFVGSKDGGPEPLSLEEVKNLFSESGDVTNEEPVAPKILFKVGDSLKIIDGPFANFTGLVDEIFPDKGRLRVKVEIFGRSTPVELDYLQVKTEN</sequence>
<dbReference type="GO" id="GO:0005829">
    <property type="term" value="C:cytosol"/>
    <property type="evidence" value="ECO:0007669"/>
    <property type="project" value="UniProtKB-ARBA"/>
</dbReference>